<proteinExistence type="predicted"/>
<comment type="caution">
    <text evidence="7">The sequence shown here is derived from an EMBL/GenBank/DDBJ whole genome shotgun (WGS) entry which is preliminary data.</text>
</comment>
<evidence type="ECO:0000256" key="2">
    <source>
        <dbReference type="ARBA" id="ARBA00022824"/>
    </source>
</evidence>
<organism evidence="7 8">
    <name type="scientific">Coccomyxa subellipsoidea</name>
    <dbReference type="NCBI Taxonomy" id="248742"/>
    <lineage>
        <taxon>Eukaryota</taxon>
        <taxon>Viridiplantae</taxon>
        <taxon>Chlorophyta</taxon>
        <taxon>core chlorophytes</taxon>
        <taxon>Trebouxiophyceae</taxon>
        <taxon>Trebouxiophyceae incertae sedis</taxon>
        <taxon>Coccomyxaceae</taxon>
        <taxon>Coccomyxa</taxon>
    </lineage>
</organism>
<evidence type="ECO:0000256" key="6">
    <source>
        <dbReference type="SAM" id="Phobius"/>
    </source>
</evidence>
<dbReference type="PANTHER" id="PTHR31792">
    <property type="entry name" value="VACUOLAR ATPASE ASSEMBLY INTEGRAL MEMBRANE PROTEIN VMA21"/>
    <property type="match status" value="1"/>
</dbReference>
<keyword evidence="3 6" id="KW-1133">Transmembrane helix</keyword>
<protein>
    <recommendedName>
        <fullName evidence="9">Vacuolar ATPase assembly integral membrane protein VMA21 homolog</fullName>
    </recommendedName>
</protein>
<dbReference type="EMBL" id="JALJOT010000002">
    <property type="protein sequence ID" value="KAK9917906.1"/>
    <property type="molecule type" value="Genomic_DNA"/>
</dbReference>
<evidence type="ECO:0000256" key="5">
    <source>
        <dbReference type="ARBA" id="ARBA00023329"/>
    </source>
</evidence>
<dbReference type="Pfam" id="PF09446">
    <property type="entry name" value="VMA21"/>
    <property type="match status" value="1"/>
</dbReference>
<dbReference type="Proteomes" id="UP001491310">
    <property type="component" value="Unassembled WGS sequence"/>
</dbReference>
<feature type="transmembrane region" description="Helical" evidence="6">
    <location>
        <begin position="12"/>
        <end position="33"/>
    </location>
</feature>
<name>A0ABR2Z1R0_9CHLO</name>
<gene>
    <name evidence="7" type="ORF">WJX75_009417</name>
</gene>
<evidence type="ECO:0000256" key="3">
    <source>
        <dbReference type="ARBA" id="ARBA00022989"/>
    </source>
</evidence>
<accession>A0ABR2Z1R0</accession>
<evidence type="ECO:0000256" key="1">
    <source>
        <dbReference type="ARBA" id="ARBA00022692"/>
    </source>
</evidence>
<reference evidence="7 8" key="1">
    <citation type="journal article" date="2024" name="Nat. Commun.">
        <title>Phylogenomics reveals the evolutionary origins of lichenization in chlorophyte algae.</title>
        <authorList>
            <person name="Puginier C."/>
            <person name="Libourel C."/>
            <person name="Otte J."/>
            <person name="Skaloud P."/>
            <person name="Haon M."/>
            <person name="Grisel S."/>
            <person name="Petersen M."/>
            <person name="Berrin J.G."/>
            <person name="Delaux P.M."/>
            <person name="Dal Grande F."/>
            <person name="Keller J."/>
        </authorList>
    </citation>
    <scope>NUCLEOTIDE SEQUENCE [LARGE SCALE GENOMIC DNA]</scope>
    <source>
        <strain evidence="7 8">SAG 216-7</strain>
    </source>
</reference>
<keyword evidence="1 6" id="KW-0812">Transmembrane</keyword>
<evidence type="ECO:0008006" key="9">
    <source>
        <dbReference type="Google" id="ProtNLM"/>
    </source>
</evidence>
<evidence type="ECO:0000313" key="7">
    <source>
        <dbReference type="EMBL" id="KAK9917906.1"/>
    </source>
</evidence>
<keyword evidence="5" id="KW-0968">Cytoplasmic vesicle</keyword>
<feature type="transmembrane region" description="Helical" evidence="6">
    <location>
        <begin position="53"/>
        <end position="75"/>
    </location>
</feature>
<sequence>MAEVQRGVLEKLIIFSVAIAVIPLCVLYASLYGYCDPIISVIFGRVTEQLRQVVGAILAVLAVNLVLVVYVISAYKEKADKED</sequence>
<dbReference type="InterPro" id="IPR019013">
    <property type="entry name" value="Vma21"/>
</dbReference>
<evidence type="ECO:0000256" key="4">
    <source>
        <dbReference type="ARBA" id="ARBA00023136"/>
    </source>
</evidence>
<keyword evidence="8" id="KW-1185">Reference proteome</keyword>
<keyword evidence="2" id="KW-0256">Endoplasmic reticulum</keyword>
<keyword evidence="4 6" id="KW-0472">Membrane</keyword>
<dbReference type="PANTHER" id="PTHR31792:SF3">
    <property type="entry name" value="VACUOLAR ATPASE ASSEMBLY INTEGRAL MEMBRANE PROTEIN VMA21"/>
    <property type="match status" value="1"/>
</dbReference>
<evidence type="ECO:0000313" key="8">
    <source>
        <dbReference type="Proteomes" id="UP001491310"/>
    </source>
</evidence>